<feature type="region of interest" description="Disordered" evidence="8">
    <location>
        <begin position="1379"/>
        <end position="1496"/>
    </location>
</feature>
<dbReference type="SUPFAM" id="SSF48652">
    <property type="entry name" value="Tetraspanin"/>
    <property type="match status" value="1"/>
</dbReference>
<feature type="domain" description="PDZ" evidence="10">
    <location>
        <begin position="529"/>
        <end position="610"/>
    </location>
</feature>
<feature type="domain" description="PDZ" evidence="10">
    <location>
        <begin position="404"/>
        <end position="485"/>
    </location>
</feature>
<evidence type="ECO:0000256" key="2">
    <source>
        <dbReference type="ARBA" id="ARBA00004236"/>
    </source>
</evidence>
<feature type="domain" description="PDZ" evidence="10">
    <location>
        <begin position="622"/>
        <end position="706"/>
    </location>
</feature>
<dbReference type="PANTHER" id="PTHR14191:SF3">
    <property type="entry name" value="NA(+)_H(+) EXCHANGE REGULATORY COFACTOR-LIKE PROTEIN NRFL-1"/>
    <property type="match status" value="1"/>
</dbReference>
<evidence type="ECO:0000256" key="7">
    <source>
        <dbReference type="ARBA" id="ARBA00023136"/>
    </source>
</evidence>
<gene>
    <name evidence="11" type="ORF">OKIOD_LOCUS4329</name>
</gene>
<feature type="domain" description="PDZ" evidence="10">
    <location>
        <begin position="1110"/>
        <end position="1189"/>
    </location>
</feature>
<feature type="transmembrane region" description="Helical" evidence="9">
    <location>
        <begin position="40"/>
        <end position="64"/>
    </location>
</feature>
<proteinExistence type="predicted"/>
<dbReference type="EMBL" id="OU015568">
    <property type="protein sequence ID" value="CAG5090923.1"/>
    <property type="molecule type" value="Genomic_DNA"/>
</dbReference>
<feature type="domain" description="PDZ" evidence="10">
    <location>
        <begin position="1027"/>
        <end position="1087"/>
    </location>
</feature>
<evidence type="ECO:0000259" key="10">
    <source>
        <dbReference type="PROSITE" id="PS50106"/>
    </source>
</evidence>
<keyword evidence="3" id="KW-1003">Cell membrane</keyword>
<dbReference type="SUPFAM" id="SSF50156">
    <property type="entry name" value="PDZ domain-like"/>
    <property type="match status" value="9"/>
</dbReference>
<evidence type="ECO:0000256" key="4">
    <source>
        <dbReference type="ARBA" id="ARBA00022692"/>
    </source>
</evidence>
<dbReference type="CDD" id="cd03127">
    <property type="entry name" value="tetraspanin_LEL"/>
    <property type="match status" value="1"/>
</dbReference>
<sequence>MADDFKSIPDDQQTNDDQGPIIPYNYTEIRRQKTKRIARSLRTILVITNIVFWFAGCGMLGVSIWLRFSNDFVQLLSNFNTLNIILLAMLAVGVLFLVIALIGTCGANMKNKILLIAYLCATSTAAMVEVIVVLVWASFRESFKDHFADWYESVFHLFGTESEANNRDIVESFQIYLKCCGLNSKEDFMNLGFAVPASCSWKSKNEVGVIITTDFEQGCIEALSDLIGEYQNVPYYVLPSLCGLQLIGIISGIILLLFLVKHDDLAQEDSELDSELDDHDRNAPIELPKPKLYRILKRSIDTFGLDMEYDEERRGHVVRGINEKSNTHYSGLTLGSRVIEIGGVIAQNVSIGEIKNHMKAIGNELKILVVEEAADMVYKEYKVAVNLRNVAGVTAEEVDYFPKYCTLKKSGNFGLGFHLLYLEDRKGILIQEVAPRGAAAKAGLKIGDRIVEVNHENIETLKPSEVISKIRDSGDEVALVLVDPRTDGYFRKKAVTVTASLAENYFDGRPGITKQRRKNTEAAQIRPRYCRLTKVPQEDYGLYVVIDNNRIGQVIRWVDPGGPADRAGLRIGDRIIEINGLNVEYETHKRLLATIKAGRNLAHFIVVDEDYDKKFTRNKPRLIRVTRGQANGFEGLGFKIRLDEEKDGHYIDQVFPNGPASEANLQVGDRIIQLNGHTTEGIEFEEIYQRLENFSSSQCIMLVTDTTANAHYKSIVEFKTQGIEENDWDSQSIPDQPLFLPTDFESSDTETDYTDEDQSTVHGGDTYSLSNADTQSYLSDSTIASSRRIAQKLGAPRVCHIQKSDYEELGFFLAIDRDRDGNIIRRIERNGPADRAGLRDGDRILKIDGINAEKWSHEKVVETIVSARNDFTLTVIDERSDDARLKNRPYIFKIMKGKGGYGFCMWHDTDGHFVESVTAKSPADKAGLRTGDRIIEINSVNIEKENVEDVFYRIKACHNMVTLLAVDSKTFGLMKKNRISLDKMKAELGFSGYKDWVGLRNKRQAVDKDGKKKIGDESWGFHIANQFSFMGNEDEEGDKSNGHVVHWVEKGGPADYAGLRDGDKVLQINDTEVGSLPYEEMMEIFKKVEGDELKLEIEYEDMADEEQARDVEIVKTDAEELGFVLWFDENGHYIEDVTIGSPAYKAGLRGGDRLLEVSHHNVELDDHEAVVQLVKESGNMVSLNVQSVKSKTAGTATVERMVHVQKENGSFGFSINHDEINEGYYIKMIAEDGAAAKEGINVGDRVLEIDRDPINELSFDDVVAKIKGAEVLTLTILSQHRTDKTTARPKAKDGDAKDKVDNNIIKTLMGEEKIDYVVKPRFLQQKRDEKRGSDFRKKTKINEDLKKELTPEEIAEKKAKKKKSVKKGVAFGGTEVAIIGDDGGVEKPKTGLLKHKKNKTAPESAEMKARKRERTMADMTKAMRKRTLESRERVIEKQDAKAERSAEKKSKRSGKSSRSSRAKEGDSEKWDWEDETAAAMNSIPEDVNSENAYMEM</sequence>
<dbReference type="InterPro" id="IPR041489">
    <property type="entry name" value="PDZ_6"/>
</dbReference>
<feature type="compositionally biased region" description="Basic and acidic residues" evidence="8">
    <location>
        <begin position="1461"/>
        <end position="1470"/>
    </location>
</feature>
<evidence type="ECO:0000256" key="8">
    <source>
        <dbReference type="SAM" id="MobiDB-lite"/>
    </source>
</evidence>
<reference evidence="11 12" key="1">
    <citation type="submission" date="2021-04" db="EMBL/GenBank/DDBJ databases">
        <authorList>
            <person name="Bliznina A."/>
        </authorList>
    </citation>
    <scope>NUCLEOTIDE SEQUENCE [LARGE SCALE GENOMIC DNA]</scope>
</reference>
<dbReference type="PROSITE" id="PS50106">
    <property type="entry name" value="PDZ"/>
    <property type="match status" value="8"/>
</dbReference>
<dbReference type="InterPro" id="IPR008952">
    <property type="entry name" value="Tetraspanin_EC2_sf"/>
</dbReference>
<dbReference type="PANTHER" id="PTHR14191">
    <property type="entry name" value="PDZ DOMAIN CONTAINING PROTEIN"/>
    <property type="match status" value="1"/>
</dbReference>
<keyword evidence="7 9" id="KW-0472">Membrane</keyword>
<evidence type="ECO:0000256" key="1">
    <source>
        <dbReference type="ARBA" id="ARBA00004141"/>
    </source>
</evidence>
<feature type="domain" description="PDZ" evidence="10">
    <location>
        <begin position="798"/>
        <end position="879"/>
    </location>
</feature>
<evidence type="ECO:0000256" key="5">
    <source>
        <dbReference type="ARBA" id="ARBA00022737"/>
    </source>
</evidence>
<protein>
    <submittedName>
        <fullName evidence="11">Oidioi.mRNA.OKI2018_I69.PAR.g12771.t1.cds</fullName>
    </submittedName>
</protein>
<dbReference type="Gene3D" id="2.30.42.10">
    <property type="match status" value="9"/>
</dbReference>
<dbReference type="SMART" id="SM00228">
    <property type="entry name" value="PDZ"/>
    <property type="match status" value="9"/>
</dbReference>
<feature type="compositionally biased region" description="Acidic residues" evidence="8">
    <location>
        <begin position="745"/>
        <end position="758"/>
    </location>
</feature>
<name>A0ABN7S8I9_OIKDI</name>
<feature type="domain" description="PDZ" evidence="10">
    <location>
        <begin position="1201"/>
        <end position="1269"/>
    </location>
</feature>
<feature type="compositionally biased region" description="Basic and acidic residues" evidence="8">
    <location>
        <begin position="1426"/>
        <end position="1448"/>
    </location>
</feature>
<dbReference type="InterPro" id="IPR018499">
    <property type="entry name" value="Tetraspanin/Peripherin"/>
</dbReference>
<feature type="transmembrane region" description="Helical" evidence="9">
    <location>
        <begin position="84"/>
        <end position="103"/>
    </location>
</feature>
<evidence type="ECO:0000256" key="6">
    <source>
        <dbReference type="ARBA" id="ARBA00022989"/>
    </source>
</evidence>
<comment type="subcellular location">
    <subcellularLocation>
        <location evidence="2">Cell membrane</location>
    </subcellularLocation>
    <subcellularLocation>
        <location evidence="1">Membrane</location>
        <topology evidence="1">Multi-pass membrane protein</topology>
    </subcellularLocation>
</comment>
<keyword evidence="4 9" id="KW-0812">Transmembrane</keyword>
<feature type="domain" description="PDZ" evidence="10">
    <location>
        <begin position="891"/>
        <end position="969"/>
    </location>
</feature>
<evidence type="ECO:0000313" key="12">
    <source>
        <dbReference type="Proteomes" id="UP001158576"/>
    </source>
</evidence>
<dbReference type="Proteomes" id="UP001158576">
    <property type="component" value="Chromosome PAR"/>
</dbReference>
<dbReference type="Gene3D" id="1.10.1450.10">
    <property type="entry name" value="Tetraspanin"/>
    <property type="match status" value="1"/>
</dbReference>
<dbReference type="InterPro" id="IPR001478">
    <property type="entry name" value="PDZ"/>
</dbReference>
<evidence type="ECO:0000313" key="11">
    <source>
        <dbReference type="EMBL" id="CAG5090923.1"/>
    </source>
</evidence>
<dbReference type="CDD" id="cd06768">
    <property type="entry name" value="PDZ_NHERF-like"/>
    <property type="match status" value="5"/>
</dbReference>
<organism evidence="11 12">
    <name type="scientific">Oikopleura dioica</name>
    <name type="common">Tunicate</name>
    <dbReference type="NCBI Taxonomy" id="34765"/>
    <lineage>
        <taxon>Eukaryota</taxon>
        <taxon>Metazoa</taxon>
        <taxon>Chordata</taxon>
        <taxon>Tunicata</taxon>
        <taxon>Appendicularia</taxon>
        <taxon>Copelata</taxon>
        <taxon>Oikopleuridae</taxon>
        <taxon>Oikopleura</taxon>
    </lineage>
</organism>
<dbReference type="InterPro" id="IPR036034">
    <property type="entry name" value="PDZ_sf"/>
</dbReference>
<feature type="region of interest" description="Disordered" evidence="8">
    <location>
        <begin position="1"/>
        <end position="22"/>
    </location>
</feature>
<dbReference type="InterPro" id="IPR051067">
    <property type="entry name" value="NHER"/>
</dbReference>
<evidence type="ECO:0000256" key="3">
    <source>
        <dbReference type="ARBA" id="ARBA00022475"/>
    </source>
</evidence>
<feature type="region of interest" description="Disordered" evidence="8">
    <location>
        <begin position="727"/>
        <end position="767"/>
    </location>
</feature>
<dbReference type="Pfam" id="PF17820">
    <property type="entry name" value="PDZ_6"/>
    <property type="match status" value="2"/>
</dbReference>
<keyword evidence="5" id="KW-0677">Repeat</keyword>
<dbReference type="PRINTS" id="PR00259">
    <property type="entry name" value="TMFOUR"/>
</dbReference>
<feature type="transmembrane region" description="Helical" evidence="9">
    <location>
        <begin position="115"/>
        <end position="139"/>
    </location>
</feature>
<keyword evidence="6 9" id="KW-1133">Transmembrane helix</keyword>
<evidence type="ECO:0000256" key="9">
    <source>
        <dbReference type="SAM" id="Phobius"/>
    </source>
</evidence>
<accession>A0ABN7S8I9</accession>
<dbReference type="Pfam" id="PF00595">
    <property type="entry name" value="PDZ"/>
    <property type="match status" value="6"/>
</dbReference>
<keyword evidence="12" id="KW-1185">Reference proteome</keyword>
<feature type="compositionally biased region" description="Basic residues" evidence="8">
    <location>
        <begin position="1449"/>
        <end position="1460"/>
    </location>
</feature>
<dbReference type="Pfam" id="PF00335">
    <property type="entry name" value="Tetraspanin"/>
    <property type="match status" value="1"/>
</dbReference>